<dbReference type="EMBL" id="RJKM01000001">
    <property type="protein sequence ID" value="ROP35188.1"/>
    <property type="molecule type" value="Genomic_DNA"/>
</dbReference>
<comment type="caution">
    <text evidence="1">The sequence shown here is derived from an EMBL/GenBank/DDBJ whole genome shotgun (WGS) entry which is preliminary data.</text>
</comment>
<dbReference type="InterPro" id="IPR005624">
    <property type="entry name" value="PduO/GlcC-like"/>
</dbReference>
<evidence type="ECO:0000313" key="2">
    <source>
        <dbReference type="Proteomes" id="UP000268727"/>
    </source>
</evidence>
<reference evidence="1 2" key="1">
    <citation type="submission" date="2018-11" db="EMBL/GenBank/DDBJ databases">
        <title>Sequencing the genomes of 1000 actinobacteria strains.</title>
        <authorList>
            <person name="Klenk H.-P."/>
        </authorList>
    </citation>
    <scope>NUCLEOTIDE SEQUENCE [LARGE SCALE GENOMIC DNA]</scope>
    <source>
        <strain evidence="1 2">DSM 44231</strain>
    </source>
</reference>
<protein>
    <submittedName>
        <fullName evidence="1">Uncharacterized protein GlcG (DUF336 family)</fullName>
    </submittedName>
</protein>
<dbReference type="PANTHER" id="PTHR34309:SF1">
    <property type="entry name" value="PROTEIN GLCG"/>
    <property type="match status" value="1"/>
</dbReference>
<dbReference type="Proteomes" id="UP000268727">
    <property type="component" value="Unassembled WGS sequence"/>
</dbReference>
<dbReference type="InterPro" id="IPR052517">
    <property type="entry name" value="GlcG_carb_metab_protein"/>
</dbReference>
<dbReference type="AlphaFoldDB" id="A0A3N1GY76"/>
<name>A0A3N1GY76_9PSEU</name>
<evidence type="ECO:0000313" key="1">
    <source>
        <dbReference type="EMBL" id="ROP35188.1"/>
    </source>
</evidence>
<accession>A0A3N1GY76</accession>
<dbReference type="SUPFAM" id="SSF143744">
    <property type="entry name" value="GlcG-like"/>
    <property type="match status" value="1"/>
</dbReference>
<sequence length="142" mass="13645">MSTAPTISIRNARRLVDAALEHAENLGVNVGVAVVDQGGNVKALARMDGASFLQTTLATSKAVTAAGLGLPTDGLAQFLSGNPVLLAGLSTQPGIAVVPGGVPIVVDGVVVGAVGVAGGQGGEDEPIANAGLAALVGDTVAG</sequence>
<proteinExistence type="predicted"/>
<keyword evidence="2" id="KW-1185">Reference proteome</keyword>
<dbReference type="Pfam" id="PF03928">
    <property type="entry name" value="HbpS-like"/>
    <property type="match status" value="1"/>
</dbReference>
<dbReference type="Gene3D" id="3.30.450.150">
    <property type="entry name" value="Haem-degrading domain"/>
    <property type="match status" value="1"/>
</dbReference>
<dbReference type="InterPro" id="IPR038084">
    <property type="entry name" value="PduO/GlcC-like_sf"/>
</dbReference>
<gene>
    <name evidence="1" type="ORF">EDD40_0409</name>
</gene>
<dbReference type="RefSeq" id="WP_170184916.1">
    <property type="nucleotide sequence ID" value="NZ_RJKM01000001.1"/>
</dbReference>
<dbReference type="PANTHER" id="PTHR34309">
    <property type="entry name" value="SLR1406 PROTEIN"/>
    <property type="match status" value="1"/>
</dbReference>
<organism evidence="1 2">
    <name type="scientific">Saccharothrix texasensis</name>
    <dbReference type="NCBI Taxonomy" id="103734"/>
    <lineage>
        <taxon>Bacteria</taxon>
        <taxon>Bacillati</taxon>
        <taxon>Actinomycetota</taxon>
        <taxon>Actinomycetes</taxon>
        <taxon>Pseudonocardiales</taxon>
        <taxon>Pseudonocardiaceae</taxon>
        <taxon>Saccharothrix</taxon>
    </lineage>
</organism>